<name>K9TIZ6_9CYAN</name>
<gene>
    <name evidence="1" type="ORF">Oscil6304_2929</name>
</gene>
<sequence length="69" mass="8110">MGFFLWSSGVRRIGLEGSGKSVRQGSGLSDRRLYQRTQKMQMSEYRYDIPSLPFLWRVYVKMLTSELTQ</sequence>
<dbReference type="HOGENOM" id="CLU_2771873_0_0_3"/>
<accession>K9TIZ6</accession>
<evidence type="ECO:0000313" key="2">
    <source>
        <dbReference type="Proteomes" id="UP000010367"/>
    </source>
</evidence>
<evidence type="ECO:0000313" key="1">
    <source>
        <dbReference type="EMBL" id="AFY82530.1"/>
    </source>
</evidence>
<dbReference type="KEGG" id="oac:Oscil6304_2929"/>
<organism evidence="1 2">
    <name type="scientific">Oscillatoria acuminata PCC 6304</name>
    <dbReference type="NCBI Taxonomy" id="56110"/>
    <lineage>
        <taxon>Bacteria</taxon>
        <taxon>Bacillati</taxon>
        <taxon>Cyanobacteriota</taxon>
        <taxon>Cyanophyceae</taxon>
        <taxon>Oscillatoriophycideae</taxon>
        <taxon>Oscillatoriales</taxon>
        <taxon>Oscillatoriaceae</taxon>
        <taxon>Oscillatoria</taxon>
    </lineage>
</organism>
<dbReference type="EMBL" id="CP003607">
    <property type="protein sequence ID" value="AFY82530.1"/>
    <property type="molecule type" value="Genomic_DNA"/>
</dbReference>
<protein>
    <submittedName>
        <fullName evidence="1">Uncharacterized protein</fullName>
    </submittedName>
</protein>
<dbReference type="InParanoid" id="K9TIZ6"/>
<reference evidence="1 2" key="1">
    <citation type="submission" date="2012-06" db="EMBL/GenBank/DDBJ databases">
        <title>Finished chromosome of genome of Oscillatoria acuminata PCC 6304.</title>
        <authorList>
            <consortium name="US DOE Joint Genome Institute"/>
            <person name="Gugger M."/>
            <person name="Coursin T."/>
            <person name="Rippka R."/>
            <person name="Tandeau De Marsac N."/>
            <person name="Huntemann M."/>
            <person name="Wei C.-L."/>
            <person name="Han J."/>
            <person name="Detter J.C."/>
            <person name="Han C."/>
            <person name="Tapia R."/>
            <person name="Davenport K."/>
            <person name="Daligault H."/>
            <person name="Erkkila T."/>
            <person name="Gu W."/>
            <person name="Munk A.C.C."/>
            <person name="Teshima H."/>
            <person name="Xu Y."/>
            <person name="Chain P."/>
            <person name="Chen A."/>
            <person name="Krypides N."/>
            <person name="Mavromatis K."/>
            <person name="Markowitz V."/>
            <person name="Szeto E."/>
            <person name="Ivanova N."/>
            <person name="Mikhailova N."/>
            <person name="Ovchinnikova G."/>
            <person name="Pagani I."/>
            <person name="Pati A."/>
            <person name="Goodwin L."/>
            <person name="Peters L."/>
            <person name="Pitluck S."/>
            <person name="Woyke T."/>
            <person name="Kerfeld C."/>
        </authorList>
    </citation>
    <scope>NUCLEOTIDE SEQUENCE [LARGE SCALE GENOMIC DNA]</scope>
    <source>
        <strain evidence="1 2">PCC 6304</strain>
    </source>
</reference>
<dbReference type="Proteomes" id="UP000010367">
    <property type="component" value="Chromosome"/>
</dbReference>
<dbReference type="AlphaFoldDB" id="K9TIZ6"/>
<keyword evidence="2" id="KW-1185">Reference proteome</keyword>
<proteinExistence type="predicted"/>
<dbReference type="STRING" id="56110.Oscil6304_2929"/>